<organism evidence="2 3">
    <name type="scientific">Paenibacillus arenilitoris</name>
    <dbReference type="NCBI Taxonomy" id="2772299"/>
    <lineage>
        <taxon>Bacteria</taxon>
        <taxon>Bacillati</taxon>
        <taxon>Bacillota</taxon>
        <taxon>Bacilli</taxon>
        <taxon>Bacillales</taxon>
        <taxon>Paenibacillaceae</taxon>
        <taxon>Paenibacillus</taxon>
    </lineage>
</organism>
<keyword evidence="3" id="KW-1185">Reference proteome</keyword>
<feature type="transmembrane region" description="Helical" evidence="1">
    <location>
        <begin position="9"/>
        <end position="27"/>
    </location>
</feature>
<dbReference type="Proteomes" id="UP000632125">
    <property type="component" value="Unassembled WGS sequence"/>
</dbReference>
<dbReference type="AlphaFoldDB" id="A0A927CIQ0"/>
<name>A0A927CIQ0_9BACL</name>
<evidence type="ECO:0000313" key="3">
    <source>
        <dbReference type="Proteomes" id="UP000632125"/>
    </source>
</evidence>
<dbReference type="RefSeq" id="WP_190859329.1">
    <property type="nucleotide sequence ID" value="NZ_JACXIY010000008.1"/>
</dbReference>
<comment type="caution">
    <text evidence="2">The sequence shown here is derived from an EMBL/GenBank/DDBJ whole genome shotgun (WGS) entry which is preliminary data.</text>
</comment>
<keyword evidence="1" id="KW-1133">Transmembrane helix</keyword>
<protein>
    <submittedName>
        <fullName evidence="2">Uncharacterized protein</fullName>
    </submittedName>
</protein>
<evidence type="ECO:0000313" key="2">
    <source>
        <dbReference type="EMBL" id="MBD2868200.1"/>
    </source>
</evidence>
<gene>
    <name evidence="2" type="ORF">IDH41_06410</name>
</gene>
<reference evidence="2" key="1">
    <citation type="submission" date="2020-09" db="EMBL/GenBank/DDBJ databases">
        <title>A novel bacterium of genus Paenibacillus, isolated from South China Sea.</title>
        <authorList>
            <person name="Huang H."/>
            <person name="Mo K."/>
            <person name="Hu Y."/>
        </authorList>
    </citation>
    <scope>NUCLEOTIDE SEQUENCE</scope>
    <source>
        <strain evidence="2">IB182493</strain>
    </source>
</reference>
<feature type="transmembrane region" description="Helical" evidence="1">
    <location>
        <begin position="47"/>
        <end position="65"/>
    </location>
</feature>
<sequence>MFELELHDVIPYLLSISLLYTLAYAYATYVQDGHLDLWERSPVSEVLFASLPLTLVRAVPIRHWLARRVKRKESPDDDAADCRSSFVDDISNKRGGSRCVGTMYSLL</sequence>
<keyword evidence="1" id="KW-0812">Transmembrane</keyword>
<accession>A0A927CIQ0</accession>
<dbReference type="EMBL" id="JACXIY010000008">
    <property type="protein sequence ID" value="MBD2868200.1"/>
    <property type="molecule type" value="Genomic_DNA"/>
</dbReference>
<proteinExistence type="predicted"/>
<keyword evidence="1" id="KW-0472">Membrane</keyword>
<evidence type="ECO:0000256" key="1">
    <source>
        <dbReference type="SAM" id="Phobius"/>
    </source>
</evidence>